<organism evidence="6 7">
    <name type="scientific">Albidovulum aquaemixtae</name>
    <dbReference type="NCBI Taxonomy" id="1542388"/>
    <lineage>
        <taxon>Bacteria</taxon>
        <taxon>Pseudomonadati</taxon>
        <taxon>Pseudomonadota</taxon>
        <taxon>Alphaproteobacteria</taxon>
        <taxon>Rhodobacterales</taxon>
        <taxon>Paracoccaceae</taxon>
        <taxon>Albidovulum</taxon>
    </lineage>
</organism>
<feature type="domain" description="CENP-V/GFA" evidence="5">
    <location>
        <begin position="20"/>
        <end position="124"/>
    </location>
</feature>
<proteinExistence type="inferred from homology"/>
<dbReference type="EC" id="4.4.1.22" evidence="6"/>
<protein>
    <submittedName>
        <fullName evidence="6">Glutathione-dependent formaldehyde-activating enzyme</fullName>
        <ecNumber evidence="6">4.4.1.22</ecNumber>
    </submittedName>
</protein>
<dbReference type="InterPro" id="IPR011057">
    <property type="entry name" value="Mss4-like_sf"/>
</dbReference>
<keyword evidence="2" id="KW-0479">Metal-binding</keyword>
<dbReference type="EMBL" id="OMOQ01000003">
    <property type="protein sequence ID" value="SPH24026.1"/>
    <property type="molecule type" value="Genomic_DNA"/>
</dbReference>
<evidence type="ECO:0000313" key="7">
    <source>
        <dbReference type="Proteomes" id="UP000244924"/>
    </source>
</evidence>
<evidence type="ECO:0000256" key="2">
    <source>
        <dbReference type="ARBA" id="ARBA00022723"/>
    </source>
</evidence>
<evidence type="ECO:0000313" key="6">
    <source>
        <dbReference type="EMBL" id="SPH24026.1"/>
    </source>
</evidence>
<dbReference type="Proteomes" id="UP000244924">
    <property type="component" value="Unassembled WGS sequence"/>
</dbReference>
<dbReference type="AlphaFoldDB" id="A0A2R8BKU7"/>
<gene>
    <name evidence="6" type="primary">gfa</name>
    <name evidence="6" type="ORF">DEA8626_03074</name>
</gene>
<keyword evidence="7" id="KW-1185">Reference proteome</keyword>
<evidence type="ECO:0000256" key="4">
    <source>
        <dbReference type="ARBA" id="ARBA00023239"/>
    </source>
</evidence>
<comment type="similarity">
    <text evidence="1">Belongs to the Gfa family.</text>
</comment>
<dbReference type="SUPFAM" id="SSF51316">
    <property type="entry name" value="Mss4-like"/>
    <property type="match status" value="1"/>
</dbReference>
<dbReference type="PANTHER" id="PTHR33337">
    <property type="entry name" value="GFA DOMAIN-CONTAINING PROTEIN"/>
    <property type="match status" value="1"/>
</dbReference>
<dbReference type="GO" id="GO:0051907">
    <property type="term" value="F:S-(hydroxymethyl)glutathione synthase activity"/>
    <property type="evidence" value="ECO:0007669"/>
    <property type="project" value="UniProtKB-EC"/>
</dbReference>
<dbReference type="OrthoDB" id="9807246at2"/>
<evidence type="ECO:0000259" key="5">
    <source>
        <dbReference type="PROSITE" id="PS51891"/>
    </source>
</evidence>
<reference evidence="6 7" key="1">
    <citation type="submission" date="2018-03" db="EMBL/GenBank/DDBJ databases">
        <authorList>
            <person name="Keele B.F."/>
        </authorList>
    </citation>
    <scope>NUCLEOTIDE SEQUENCE [LARGE SCALE GENOMIC DNA]</scope>
    <source>
        <strain evidence="6 7">CECT 8626</strain>
    </source>
</reference>
<accession>A0A2R8BKU7</accession>
<dbReference type="Gene3D" id="3.90.1590.10">
    <property type="entry name" value="glutathione-dependent formaldehyde- activating enzyme (gfa)"/>
    <property type="match status" value="1"/>
</dbReference>
<dbReference type="PANTHER" id="PTHR33337:SF40">
    <property type="entry name" value="CENP-V_GFA DOMAIN-CONTAINING PROTEIN-RELATED"/>
    <property type="match status" value="1"/>
</dbReference>
<evidence type="ECO:0000256" key="1">
    <source>
        <dbReference type="ARBA" id="ARBA00005495"/>
    </source>
</evidence>
<dbReference type="PROSITE" id="PS51891">
    <property type="entry name" value="CENP_V_GFA"/>
    <property type="match status" value="1"/>
</dbReference>
<dbReference type="InterPro" id="IPR006913">
    <property type="entry name" value="CENP-V/GFA"/>
</dbReference>
<dbReference type="Pfam" id="PF04828">
    <property type="entry name" value="GFA"/>
    <property type="match status" value="1"/>
</dbReference>
<name>A0A2R8BKU7_9RHOB</name>
<evidence type="ECO:0000256" key="3">
    <source>
        <dbReference type="ARBA" id="ARBA00022833"/>
    </source>
</evidence>
<dbReference type="RefSeq" id="WP_108854097.1">
    <property type="nucleotide sequence ID" value="NZ_OMOQ01000003.1"/>
</dbReference>
<dbReference type="GO" id="GO:0046872">
    <property type="term" value="F:metal ion binding"/>
    <property type="evidence" value="ECO:0007669"/>
    <property type="project" value="UniProtKB-KW"/>
</dbReference>
<keyword evidence="4 6" id="KW-0456">Lyase</keyword>
<keyword evidence="3" id="KW-0862">Zinc</keyword>
<sequence>MTLKDTIAAGRPAGAAPAVLSGTCFCGEVGICVSGAPVEMGYCHCASCRTYSGAPFVTYALFTEDQFTVTAGMDLLGSCNKTGMSARRFCLRCGGHVMTEHPGMGFTDIHAPILPDLHFRPVWHLNYAEAVLPVRDGLPKLRDFPAHAGGSGERLTE</sequence>